<keyword evidence="8" id="KW-1185">Reference proteome</keyword>
<protein>
    <recommendedName>
        <fullName evidence="1">B-cell receptor CD22</fullName>
    </recommendedName>
    <alternativeName>
        <fullName evidence="2">Sialic acid-binding Ig-like lectin 2</fullName>
    </alternativeName>
</protein>
<dbReference type="InterPro" id="IPR007110">
    <property type="entry name" value="Ig-like_dom"/>
</dbReference>
<dbReference type="InterPro" id="IPR013783">
    <property type="entry name" value="Ig-like_fold"/>
</dbReference>
<feature type="domain" description="Ig-like" evidence="6">
    <location>
        <begin position="1926"/>
        <end position="2011"/>
    </location>
</feature>
<feature type="transmembrane region" description="Helical" evidence="5">
    <location>
        <begin position="522"/>
        <end position="545"/>
    </location>
</feature>
<feature type="domain" description="Ig-like" evidence="6">
    <location>
        <begin position="997"/>
        <end position="1083"/>
    </location>
</feature>
<dbReference type="Pfam" id="PF13895">
    <property type="entry name" value="Ig_2"/>
    <property type="match status" value="4"/>
</dbReference>
<dbReference type="PROSITE" id="PS50835">
    <property type="entry name" value="IG_LIKE"/>
    <property type="match status" value="8"/>
</dbReference>
<feature type="domain" description="Ig-like" evidence="6">
    <location>
        <begin position="1094"/>
        <end position="1175"/>
    </location>
</feature>
<dbReference type="Pfam" id="PF13927">
    <property type="entry name" value="Ig_3"/>
    <property type="match status" value="4"/>
</dbReference>
<dbReference type="InterPro" id="IPR056386">
    <property type="entry name" value="Ig_CD22"/>
</dbReference>
<name>A0AA47MQX5_MERPO</name>
<sequence>MRCVLFFTALQGNDDWTVTYTSSNVCALRGSMVDITCTYKYPYKVFSSTLVETLWFTKGDHKQPVDLLSDADYAGRVESRCGGNSCIWFICNVKCTLRIRDLRQTDSAEYKFRFTTNRPGGKYTGDPGVTLSVTDLQVKVSFPQPTYPTWVQLECHSICDLAGPHTWYKNGQYVSRRSTRYYRDYFTSEDSFSCAVEGRERFHSPLVCKSTPHNMHNINVGPTYYCCKNYSYNGVQGDRCNRVSYPTRNMCVLRGTSVDISCTYSSYEALSHKYWFKWRGNQQPRDLQTEYGGRVEYPAEKTGRSTLRITDLRETDSAEYRFTFKSTSHEWKGIFHGTTLTVTGLSVEVTPVAMVTEGQRVTLTCMTSCPLTDKPSYMWYQNNGPVTGPESPENQLVLDPVSPQHAGNYACSVRNDPHLRSPEETLTVQYPPKTPSVTVSPSGEVVEGSSVTLSCSSDANPAANYTWFKEHEDSVGESGQNYTITNFTAQLGGNYYCQAHNAIGRHNSTFLFINVPETSQTVIGVAVGTVAVLVTIITLLIILWMRRKMASRKASGLGGRPDAMEEPLSVPVYDVLFLTNRTAPAAQREPIEEQDDLHYSSIHISHSKNQEVPRGLAGCRVQSDQTDEVLYSLVNVKSPKAETDRRGQTMNLTSAARGFLAFLLALPALQGNDDWTVTYTSSNVCALRGSTVDITCTYKYPYKMSSSTLVETLWFTKGDHKQPVDLLSDTDYAGRVEYRCGENSCSWFICKGKCTLRIRDLRQTDSTEYKFRFTTNRPGGKYTGDPGVTLSVTDLQVKVSFPKPIYPTWVQLECHSICLAGPHTWYKNGQYVSRGLSRYYRGFFKPDDSFSCAVEGRERFHSPLVCKYTDARWTGPFSVREDRCNRVSYPTRNMCVLRGTSVDISCTYYSYQVFISDKYWFKWRGNQQSRDLQTEYGGRVEYPAEETGRSTLRITDLRDTDSAEYRFTFKSTSHEWKGTFHGTTLTVTGTTDLHFLPNSGLSVEVTPVATVTEGQRVTLTCMTSCPLTDKPSYMWYQNNGPVTGPESPENQLVLDPVSPRHAGNYACSVRNDPHLRSPEETLTVQCTMNPPKTPSVTVSPSGEVVEGSSVTLSCSSDANPAANYTWFKEHEDSVGESGQNYTITHITAQLGGNYYCQAHNAFGRHNSTFLFINVTVGYQCLKTDLCFSETSSQTVIQVAVRAVLLTIIPLLIILWMRRKMASRKASGLGGRPDTMEEPLSVPVYDVLFLTNRTAPAAQREPIEEQDDLHYGSIHISHSKNQEVPRGFAGCRVQSDQTDEVLYSEMVTRQRWDNPQRCTAQSVHQLNLCVFFILNEIGSTVDITCTYKYPYKMPSSTLIETLWFTKGDKQPVDLVSDKDYAGRVEYRCGGNSCTWSTCKVKCTLRIRDLRQTDSAEYKFRFTTNRPGGKYTGDPGVTLSVTDLQVKVSFPDRIYPTWVNLECHSICDLAGPHTWYKNGQYVRKGLARSYRGFFKSEDSFSCAVEGRKPFHSPLVNMHNINVGLTYYCCKNYSYNGVRGDRCNRVSYPTRNMCVLRGTSVDISCTYSSYEALSHKYWFKWRDNQQPRDLLTEYGGRVEYPAEETGRSTLRITDFRDTDSDSEYRFIFKSKSHEWKGTFHGTTLTVTGTTDLLKQLHFLPYSGLSVEVTPVATVTEGQRVTLTCITSCPLTDKPSYMWYQNNGPVTGPESPENQLVLDPVSPQHAGNYACSVRNYPHLRSPEETLTVQYAPKTPSVTVSPSGEILEGSSVTLSCSSDANPTANYTWFKVNTDHSSRDLNQAQQLLFGPIMSSDSGQYLCEAKNELGTKSLSISINVKYGPKNTSVISSPSGEVVEGSSVTLSCSSDANPAANYTWFKVNTDHSSRDLNQGQQLVFGPIMSSDSGKYLCEAKNELGTKSLSIYINVKYGPKNTSVILSPSGEVVEGSSVTLSCSSDANPAANYTWFKEHEDSVGESGQNYTINNFTAQLGGNYYCQAHNAFGRHNSTFLVINPLSVPVYENVLFLTNRTAPAAQREPIEDQDDLHYGSIHISHSKNQEVPHGFAGCRVQSDQTDQFLYSGHIKRPKAE</sequence>
<dbReference type="InterPro" id="IPR036179">
    <property type="entry name" value="Ig-like_dom_sf"/>
</dbReference>
<evidence type="ECO:0000259" key="6">
    <source>
        <dbReference type="PROSITE" id="PS50835"/>
    </source>
</evidence>
<dbReference type="InterPro" id="IPR003599">
    <property type="entry name" value="Ig_sub"/>
</dbReference>
<gene>
    <name evidence="7" type="primary">Cd22_3</name>
    <name evidence="7" type="ORF">N1851_016112</name>
</gene>
<dbReference type="SMART" id="SM00408">
    <property type="entry name" value="IGc2"/>
    <property type="match status" value="9"/>
</dbReference>
<dbReference type="PANTHER" id="PTHR46013">
    <property type="entry name" value="VASCULAR CELL ADHESION MOLECULE 1"/>
    <property type="match status" value="1"/>
</dbReference>
<dbReference type="CDD" id="cd00099">
    <property type="entry name" value="IgV"/>
    <property type="match status" value="2"/>
</dbReference>
<organism evidence="7 8">
    <name type="scientific">Merluccius polli</name>
    <name type="common">Benguela hake</name>
    <name type="synonym">Merluccius cadenati</name>
    <dbReference type="NCBI Taxonomy" id="89951"/>
    <lineage>
        <taxon>Eukaryota</taxon>
        <taxon>Metazoa</taxon>
        <taxon>Chordata</taxon>
        <taxon>Craniata</taxon>
        <taxon>Vertebrata</taxon>
        <taxon>Euteleostomi</taxon>
        <taxon>Actinopterygii</taxon>
        <taxon>Neopterygii</taxon>
        <taxon>Teleostei</taxon>
        <taxon>Neoteleostei</taxon>
        <taxon>Acanthomorphata</taxon>
        <taxon>Zeiogadaria</taxon>
        <taxon>Gadariae</taxon>
        <taxon>Gadiformes</taxon>
        <taxon>Gadoidei</taxon>
        <taxon>Merlucciidae</taxon>
        <taxon>Merluccius</taxon>
    </lineage>
</organism>
<keyword evidence="5" id="KW-1133">Transmembrane helix</keyword>
<dbReference type="PANTHER" id="PTHR46013:SF4">
    <property type="entry name" value="B-CELL RECEPTOR CD22-RELATED"/>
    <property type="match status" value="1"/>
</dbReference>
<dbReference type="CDD" id="cd00096">
    <property type="entry name" value="Ig"/>
    <property type="match status" value="3"/>
</dbReference>
<feature type="domain" description="Ig-like" evidence="6">
    <location>
        <begin position="347"/>
        <end position="427"/>
    </location>
</feature>
<evidence type="ECO:0000256" key="4">
    <source>
        <dbReference type="ARBA" id="ARBA00046458"/>
    </source>
</evidence>
<feature type="domain" description="Ig-like" evidence="6">
    <location>
        <begin position="1837"/>
        <end position="1917"/>
    </location>
</feature>
<dbReference type="EMBL" id="JAOPHQ010002905">
    <property type="protein sequence ID" value="KAK0144998.1"/>
    <property type="molecule type" value="Genomic_DNA"/>
</dbReference>
<dbReference type="SMART" id="SM00409">
    <property type="entry name" value="IG"/>
    <property type="match status" value="14"/>
</dbReference>
<feature type="domain" description="Ig-like" evidence="6">
    <location>
        <begin position="1657"/>
        <end position="1743"/>
    </location>
</feature>
<dbReference type="Proteomes" id="UP001174136">
    <property type="component" value="Unassembled WGS sequence"/>
</dbReference>
<evidence type="ECO:0000256" key="3">
    <source>
        <dbReference type="ARBA" id="ARBA00045430"/>
    </source>
</evidence>
<evidence type="ECO:0000313" key="8">
    <source>
        <dbReference type="Proteomes" id="UP001174136"/>
    </source>
</evidence>
<comment type="subunit">
    <text evidence="4">Predominantly monomer of isoform CD22-beta. Also found as heterodimer of isoform CD22-beta and a shorter isoform. Interacts with PTPN6/SHP-1, LYN, SYK, PIK3R1/PIK3R2 and PLCG1 upon phosphorylation. Interacts with GRB2, INPP5D and SHC1 upon phosphorylation. May form a complex with INPP5D/SHIP, GRB2 and SHC1.</text>
</comment>
<evidence type="ECO:0000256" key="5">
    <source>
        <dbReference type="SAM" id="Phobius"/>
    </source>
</evidence>
<feature type="domain" description="Ig-like" evidence="6">
    <location>
        <begin position="435"/>
        <end position="501"/>
    </location>
</feature>
<comment type="function">
    <text evidence="3">Most highly expressed siglec (sialic acid-binding immunoglobulin-like lectin) on B-cells that plays a role in various aspects of B-cell biology including differentiation, antigen presentation, and trafficking to bone marrow. Binds to alpha 2,6-linked sialic acid residues of surface molecules such as CD22 itself, CD45 and IgM in a cis configuration. Can also bind to ligands on other cells as an adhesion molecule in a trans configuration. Acts as an inhibitory coreceptor on the surface of B-cells and inhibits B-cell receptor induced signaling, characterized by inhibition of the calcium mobilization and cellular activation. Mechanistically, the immunoreceptor tyrosine-based inhibitory motif domain is phosphorylated by the Src kinase LYN, which in turn leads to the recruitment of the protein tyrosine phosphatase 1/PTPN6, leading to the negative regulation of BCR signaling. If this negative signaling from is of sufficient strength, apoptosis of the B-cell can be induced.</text>
</comment>
<keyword evidence="5" id="KW-0472">Membrane</keyword>
<comment type="caution">
    <text evidence="7">The sequence shown here is derived from an EMBL/GenBank/DDBJ whole genome shotgun (WGS) entry which is preliminary data.</text>
</comment>
<dbReference type="SUPFAM" id="SSF48726">
    <property type="entry name" value="Immunoglobulin"/>
    <property type="match status" value="14"/>
</dbReference>
<evidence type="ECO:0000256" key="2">
    <source>
        <dbReference type="ARBA" id="ARBA00041781"/>
    </source>
</evidence>
<proteinExistence type="predicted"/>
<dbReference type="Gene3D" id="2.60.40.10">
    <property type="entry name" value="Immunoglobulins"/>
    <property type="match status" value="14"/>
</dbReference>
<dbReference type="Pfam" id="PF24518">
    <property type="entry name" value="Ig_CD22"/>
    <property type="match status" value="2"/>
</dbReference>
<evidence type="ECO:0000256" key="1">
    <source>
        <dbReference type="ARBA" id="ARBA00040106"/>
    </source>
</evidence>
<accession>A0AA47MQX5</accession>
<keyword evidence="7" id="KW-0675">Receptor</keyword>
<evidence type="ECO:0000313" key="7">
    <source>
        <dbReference type="EMBL" id="KAK0144998.1"/>
    </source>
</evidence>
<dbReference type="InterPro" id="IPR003598">
    <property type="entry name" value="Ig_sub2"/>
</dbReference>
<feature type="transmembrane region" description="Helical" evidence="5">
    <location>
        <begin position="1198"/>
        <end position="1216"/>
    </location>
</feature>
<reference evidence="7" key="1">
    <citation type="journal article" date="2023" name="Front. Mar. Sci.">
        <title>A new Merluccius polli reference genome to investigate the effects of global change in West African waters.</title>
        <authorList>
            <person name="Mateo J.L."/>
            <person name="Blanco-Fernandez C."/>
            <person name="Garcia-Vazquez E."/>
            <person name="Machado-Schiaffino G."/>
        </authorList>
    </citation>
    <scope>NUCLEOTIDE SEQUENCE</scope>
    <source>
        <strain evidence="7">C29</strain>
        <tissue evidence="7">Fin</tissue>
    </source>
</reference>
<keyword evidence="5" id="KW-0812">Transmembrane</keyword>
<feature type="domain" description="Ig-like" evidence="6">
    <location>
        <begin position="1751"/>
        <end position="1832"/>
    </location>
</feature>